<accession>A0ABR6BGG3</accession>
<evidence type="ECO:0000313" key="1">
    <source>
        <dbReference type="EMBL" id="MBA8925960.1"/>
    </source>
</evidence>
<sequence>MSSDLYLIYDAVCGEEYLRAEDQHVVGPHEFCAPCLTILERRGHGIPVVCTSSISLSVATSTFRSDPHGRTAVRIPAARA</sequence>
<organism evidence="1 2">
    <name type="scientific">Kutzneria viridogrisea</name>
    <dbReference type="NCBI Taxonomy" id="47990"/>
    <lineage>
        <taxon>Bacteria</taxon>
        <taxon>Bacillati</taxon>
        <taxon>Actinomycetota</taxon>
        <taxon>Actinomycetes</taxon>
        <taxon>Pseudonocardiales</taxon>
        <taxon>Pseudonocardiaceae</taxon>
        <taxon>Kutzneria</taxon>
    </lineage>
</organism>
<protein>
    <submittedName>
        <fullName evidence="1">Uncharacterized protein</fullName>
    </submittedName>
</protein>
<keyword evidence="2" id="KW-1185">Reference proteome</keyword>
<dbReference type="Proteomes" id="UP000517916">
    <property type="component" value="Unassembled WGS sequence"/>
</dbReference>
<reference evidence="1 2" key="1">
    <citation type="submission" date="2020-08" db="EMBL/GenBank/DDBJ databases">
        <title>Genomic Encyclopedia of Archaeal and Bacterial Type Strains, Phase II (KMG-II): from individual species to whole genera.</title>
        <authorList>
            <person name="Goeker M."/>
        </authorList>
    </citation>
    <scope>NUCLEOTIDE SEQUENCE [LARGE SCALE GENOMIC DNA]</scope>
    <source>
        <strain evidence="1 2">DSM 43850</strain>
    </source>
</reference>
<dbReference type="RefSeq" id="WP_182837572.1">
    <property type="nucleotide sequence ID" value="NZ_BAAABQ010000059.1"/>
</dbReference>
<dbReference type="EMBL" id="JACJID010000002">
    <property type="protein sequence ID" value="MBA8925960.1"/>
    <property type="molecule type" value="Genomic_DNA"/>
</dbReference>
<evidence type="ECO:0000313" key="2">
    <source>
        <dbReference type="Proteomes" id="UP000517916"/>
    </source>
</evidence>
<proteinExistence type="predicted"/>
<name>A0ABR6BGG3_9PSEU</name>
<comment type="caution">
    <text evidence="1">The sequence shown here is derived from an EMBL/GenBank/DDBJ whole genome shotgun (WGS) entry which is preliminary data.</text>
</comment>
<gene>
    <name evidence="1" type="ORF">BC739_003159</name>
</gene>